<feature type="signal peptide" evidence="8">
    <location>
        <begin position="1"/>
        <end position="19"/>
    </location>
</feature>
<dbReference type="SMART" id="SM00680">
    <property type="entry name" value="CLIP"/>
    <property type="match status" value="1"/>
</dbReference>
<proteinExistence type="predicted"/>
<dbReference type="AlphaFoldDB" id="A0A7R8V6B1"/>
<dbReference type="GO" id="GO:0006508">
    <property type="term" value="P:proteolysis"/>
    <property type="evidence" value="ECO:0007669"/>
    <property type="project" value="UniProtKB-KW"/>
</dbReference>
<keyword evidence="4" id="KW-0720">Serine protease</keyword>
<dbReference type="GO" id="GO:0004252">
    <property type="term" value="F:serine-type endopeptidase activity"/>
    <property type="evidence" value="ECO:0007669"/>
    <property type="project" value="InterPro"/>
</dbReference>
<dbReference type="PANTHER" id="PTHR24260:SF147">
    <property type="entry name" value="EG:BACR7A4.3 PROTEIN-RELATED"/>
    <property type="match status" value="1"/>
</dbReference>
<dbReference type="InterPro" id="IPR022700">
    <property type="entry name" value="CLIP"/>
</dbReference>
<dbReference type="InterPro" id="IPR038565">
    <property type="entry name" value="CLIP_sf"/>
</dbReference>
<keyword evidence="6" id="KW-0865">Zymogen</keyword>
<dbReference type="InterPro" id="IPR009003">
    <property type="entry name" value="Peptidase_S1_PA"/>
</dbReference>
<dbReference type="InterPro" id="IPR051333">
    <property type="entry name" value="CLIP_Serine_Protease"/>
</dbReference>
<keyword evidence="2 8" id="KW-0732">Signal</keyword>
<reference evidence="11 12" key="1">
    <citation type="submission" date="2020-11" db="EMBL/GenBank/DDBJ databases">
        <authorList>
            <person name="Wallbank WR R."/>
            <person name="Pardo Diaz C."/>
            <person name="Kozak K."/>
            <person name="Martin S."/>
            <person name="Jiggins C."/>
            <person name="Moest M."/>
            <person name="Warren A I."/>
            <person name="Generalovic N T."/>
            <person name="Byers J.R.P. K."/>
            <person name="Montejo-Kovacevich G."/>
            <person name="Yen C E."/>
        </authorList>
    </citation>
    <scope>NUCLEOTIDE SEQUENCE [LARGE SCALE GENOMIC DNA]</scope>
</reference>
<dbReference type="InParanoid" id="A0A7R8V6B1"/>
<evidence type="ECO:0000313" key="12">
    <source>
        <dbReference type="Proteomes" id="UP000594454"/>
    </source>
</evidence>
<keyword evidence="1" id="KW-0645">Protease</keyword>
<keyword evidence="12" id="KW-1185">Reference proteome</keyword>
<evidence type="ECO:0000256" key="5">
    <source>
        <dbReference type="ARBA" id="ARBA00022837"/>
    </source>
</evidence>
<dbReference type="Proteomes" id="UP000594454">
    <property type="component" value="Chromosome 6"/>
</dbReference>
<dbReference type="PROSITE" id="PS51888">
    <property type="entry name" value="CLIP"/>
    <property type="match status" value="1"/>
</dbReference>
<evidence type="ECO:0000256" key="7">
    <source>
        <dbReference type="ARBA" id="ARBA00023157"/>
    </source>
</evidence>
<evidence type="ECO:0000259" key="9">
    <source>
        <dbReference type="PROSITE" id="PS50240"/>
    </source>
</evidence>
<dbReference type="CDD" id="cd00190">
    <property type="entry name" value="Tryp_SPc"/>
    <property type="match status" value="1"/>
</dbReference>
<dbReference type="Pfam" id="PF00089">
    <property type="entry name" value="Trypsin"/>
    <property type="match status" value="1"/>
</dbReference>
<protein>
    <submittedName>
        <fullName evidence="11">Uncharacterized protein</fullName>
    </submittedName>
</protein>
<keyword evidence="3" id="KW-0378">Hydrolase</keyword>
<evidence type="ECO:0000259" key="10">
    <source>
        <dbReference type="PROSITE" id="PS51888"/>
    </source>
</evidence>
<dbReference type="InterPro" id="IPR043504">
    <property type="entry name" value="Peptidase_S1_PA_chymotrypsin"/>
</dbReference>
<evidence type="ECO:0000256" key="2">
    <source>
        <dbReference type="ARBA" id="ARBA00022729"/>
    </source>
</evidence>
<dbReference type="EMBL" id="LR899014">
    <property type="protein sequence ID" value="CAD7092802.1"/>
    <property type="molecule type" value="Genomic_DNA"/>
</dbReference>
<gene>
    <name evidence="11" type="ORF">HERILL_LOCUS15133</name>
</gene>
<accession>A0A7R8V6B1</accession>
<evidence type="ECO:0000256" key="3">
    <source>
        <dbReference type="ARBA" id="ARBA00022801"/>
    </source>
</evidence>
<dbReference type="FunCoup" id="A0A7R8V6B1">
    <property type="interactions" value="11"/>
</dbReference>
<name>A0A7R8V6B1_HERIL</name>
<evidence type="ECO:0000256" key="8">
    <source>
        <dbReference type="SAM" id="SignalP"/>
    </source>
</evidence>
<feature type="domain" description="Peptidase S1" evidence="9">
    <location>
        <begin position="125"/>
        <end position="382"/>
    </location>
</feature>
<dbReference type="SMART" id="SM00020">
    <property type="entry name" value="Tryp_SPc"/>
    <property type="match status" value="1"/>
</dbReference>
<sequence length="385" mass="43621">MTPYVILLLSLSFCGTTFGESRGENCKTSNLASGTCKLIPDCPALIWKIKNKFQYARCGFEGTNEVVCCPNDTTEKKEDRVNQSSTICSTESTQNKGNQARISQQKCREYADSYRLDYNEPETCLIGKEELRTRTINALPREFPHMALIGSGNASYILWLFSGSLISDQYVLTTAFNFKSALYSEPKYVLLGELDTTSERDGAKPERFGILTLIPYPGYRRPPLYNDIALIKLDKKVEFSPYIRPACLPTVFDEPEAKEMLLGWNHSDEGRIVEVLLRLKKKVVEKFSQEECNENYRQTVEEGNLPEGIRNQTQMCFGVRTNSKEVCISNAGSLLLIPHKDLHCMQTIIGITSLGLICNDVDSPEVYTRVYPYIDWIESIVWGIQ</sequence>
<feature type="domain" description="Clip" evidence="10">
    <location>
        <begin position="25"/>
        <end position="69"/>
    </location>
</feature>
<dbReference type="PROSITE" id="PS50240">
    <property type="entry name" value="TRYPSIN_DOM"/>
    <property type="match status" value="1"/>
</dbReference>
<dbReference type="OrthoDB" id="6339452at2759"/>
<evidence type="ECO:0000256" key="1">
    <source>
        <dbReference type="ARBA" id="ARBA00022670"/>
    </source>
</evidence>
<evidence type="ECO:0000313" key="11">
    <source>
        <dbReference type="EMBL" id="CAD7092802.1"/>
    </source>
</evidence>
<keyword evidence="5" id="KW-0106">Calcium</keyword>
<evidence type="ECO:0000256" key="6">
    <source>
        <dbReference type="ARBA" id="ARBA00023145"/>
    </source>
</evidence>
<dbReference type="PANTHER" id="PTHR24260">
    <property type="match status" value="1"/>
</dbReference>
<dbReference type="InterPro" id="IPR001254">
    <property type="entry name" value="Trypsin_dom"/>
</dbReference>
<dbReference type="Gene3D" id="2.40.10.10">
    <property type="entry name" value="Trypsin-like serine proteases"/>
    <property type="match status" value="2"/>
</dbReference>
<evidence type="ECO:0000256" key="4">
    <source>
        <dbReference type="ARBA" id="ARBA00022825"/>
    </source>
</evidence>
<dbReference type="Gene3D" id="3.30.1640.30">
    <property type="match status" value="1"/>
</dbReference>
<keyword evidence="7" id="KW-1015">Disulfide bond</keyword>
<feature type="chain" id="PRO_5030968460" evidence="8">
    <location>
        <begin position="20"/>
        <end position="385"/>
    </location>
</feature>
<dbReference type="SUPFAM" id="SSF50494">
    <property type="entry name" value="Trypsin-like serine proteases"/>
    <property type="match status" value="1"/>
</dbReference>
<organism evidence="11 12">
    <name type="scientific">Hermetia illucens</name>
    <name type="common">Black soldier fly</name>
    <dbReference type="NCBI Taxonomy" id="343691"/>
    <lineage>
        <taxon>Eukaryota</taxon>
        <taxon>Metazoa</taxon>
        <taxon>Ecdysozoa</taxon>
        <taxon>Arthropoda</taxon>
        <taxon>Hexapoda</taxon>
        <taxon>Insecta</taxon>
        <taxon>Pterygota</taxon>
        <taxon>Neoptera</taxon>
        <taxon>Endopterygota</taxon>
        <taxon>Diptera</taxon>
        <taxon>Brachycera</taxon>
        <taxon>Stratiomyomorpha</taxon>
        <taxon>Stratiomyidae</taxon>
        <taxon>Hermetiinae</taxon>
        <taxon>Hermetia</taxon>
    </lineage>
</organism>